<dbReference type="EMBL" id="JAULBC010000002">
    <property type="protein sequence ID" value="MEX6687824.1"/>
    <property type="molecule type" value="Genomic_DNA"/>
</dbReference>
<keyword evidence="7 12" id="KW-0663">Pyridoxal phosphate</keyword>
<protein>
    <recommendedName>
        <fullName evidence="6">branched-chain-amino-acid transaminase</fullName>
        <ecNumber evidence="6">2.6.1.42</ecNumber>
    </recommendedName>
</protein>
<comment type="catalytic activity">
    <reaction evidence="8">
        <text>L-valine + 2-oxoglutarate = 3-methyl-2-oxobutanoate + L-glutamate</text>
        <dbReference type="Rhea" id="RHEA:24813"/>
        <dbReference type="ChEBI" id="CHEBI:11851"/>
        <dbReference type="ChEBI" id="CHEBI:16810"/>
        <dbReference type="ChEBI" id="CHEBI:29985"/>
        <dbReference type="ChEBI" id="CHEBI:57762"/>
        <dbReference type="EC" id="2.6.1.42"/>
    </reaction>
</comment>
<evidence type="ECO:0000256" key="7">
    <source>
        <dbReference type="ARBA" id="ARBA00022898"/>
    </source>
</evidence>
<keyword evidence="14" id="KW-1185">Reference proteome</keyword>
<evidence type="ECO:0000313" key="14">
    <source>
        <dbReference type="Proteomes" id="UP001560573"/>
    </source>
</evidence>
<evidence type="ECO:0000256" key="6">
    <source>
        <dbReference type="ARBA" id="ARBA00013053"/>
    </source>
</evidence>
<dbReference type="PANTHER" id="PTHR42743">
    <property type="entry name" value="AMINO-ACID AMINOTRANSFERASE"/>
    <property type="match status" value="1"/>
</dbReference>
<dbReference type="Pfam" id="PF01063">
    <property type="entry name" value="Aminotran_4"/>
    <property type="match status" value="1"/>
</dbReference>
<dbReference type="InterPro" id="IPR018300">
    <property type="entry name" value="Aminotrans_IV_CS"/>
</dbReference>
<evidence type="ECO:0000256" key="1">
    <source>
        <dbReference type="ARBA" id="ARBA00001933"/>
    </source>
</evidence>
<comment type="caution">
    <text evidence="13">The sequence shown here is derived from an EMBL/GenBank/DDBJ whole genome shotgun (WGS) entry which is preliminary data.</text>
</comment>
<comment type="similarity">
    <text evidence="5 11">Belongs to the class-IV pyridoxal-phosphate-dependent aminotransferase family.</text>
</comment>
<evidence type="ECO:0000256" key="8">
    <source>
        <dbReference type="ARBA" id="ARBA00048212"/>
    </source>
</evidence>
<evidence type="ECO:0000313" key="13">
    <source>
        <dbReference type="EMBL" id="MEX6687824.1"/>
    </source>
</evidence>
<evidence type="ECO:0000256" key="9">
    <source>
        <dbReference type="ARBA" id="ARBA00048798"/>
    </source>
</evidence>
<dbReference type="Gene3D" id="3.20.10.10">
    <property type="entry name" value="D-amino Acid Aminotransferase, subunit A, domain 2"/>
    <property type="match status" value="1"/>
</dbReference>
<gene>
    <name evidence="13" type="ORF">QTN47_09985</name>
</gene>
<evidence type="ECO:0000256" key="3">
    <source>
        <dbReference type="ARBA" id="ARBA00004931"/>
    </source>
</evidence>
<comment type="pathway">
    <text evidence="3">Amino-acid biosynthesis; L-valine biosynthesis; L-valine from pyruvate: step 4/4.</text>
</comment>
<reference evidence="13 14" key="1">
    <citation type="submission" date="2023-07" db="EMBL/GenBank/DDBJ databases">
        <authorList>
            <person name="Lian W.-H."/>
        </authorList>
    </citation>
    <scope>NUCLEOTIDE SEQUENCE [LARGE SCALE GENOMIC DNA]</scope>
    <source>
        <strain evidence="13 14">SYSU DXS3180</strain>
    </source>
</reference>
<evidence type="ECO:0000256" key="4">
    <source>
        <dbReference type="ARBA" id="ARBA00005072"/>
    </source>
</evidence>
<dbReference type="InterPro" id="IPR001544">
    <property type="entry name" value="Aminotrans_IV"/>
</dbReference>
<name>A0ABV3ZF50_9BACT</name>
<dbReference type="RefSeq" id="WP_369329228.1">
    <property type="nucleotide sequence ID" value="NZ_JAULBC010000002.1"/>
</dbReference>
<keyword evidence="13" id="KW-0808">Transferase</keyword>
<dbReference type="InterPro" id="IPR036038">
    <property type="entry name" value="Aminotransferase-like"/>
</dbReference>
<comment type="pathway">
    <text evidence="2">Amino-acid biosynthesis; L-isoleucine biosynthesis; L-isoleucine from 2-oxobutanoate: step 4/4.</text>
</comment>
<evidence type="ECO:0000256" key="12">
    <source>
        <dbReference type="RuleBase" id="RU004516"/>
    </source>
</evidence>
<dbReference type="PANTHER" id="PTHR42743:SF11">
    <property type="entry name" value="AMINODEOXYCHORISMATE LYASE"/>
    <property type="match status" value="1"/>
</dbReference>
<dbReference type="PROSITE" id="PS00770">
    <property type="entry name" value="AA_TRANSFER_CLASS_4"/>
    <property type="match status" value="1"/>
</dbReference>
<organism evidence="13 14">
    <name type="scientific">Danxiaibacter flavus</name>
    <dbReference type="NCBI Taxonomy" id="3049108"/>
    <lineage>
        <taxon>Bacteria</taxon>
        <taxon>Pseudomonadati</taxon>
        <taxon>Bacteroidota</taxon>
        <taxon>Chitinophagia</taxon>
        <taxon>Chitinophagales</taxon>
        <taxon>Chitinophagaceae</taxon>
        <taxon>Danxiaibacter</taxon>
    </lineage>
</organism>
<dbReference type="Proteomes" id="UP001560573">
    <property type="component" value="Unassembled WGS sequence"/>
</dbReference>
<evidence type="ECO:0000256" key="5">
    <source>
        <dbReference type="ARBA" id="ARBA00009320"/>
    </source>
</evidence>
<dbReference type="CDD" id="cd00449">
    <property type="entry name" value="PLPDE_IV"/>
    <property type="match status" value="1"/>
</dbReference>
<comment type="catalytic activity">
    <reaction evidence="10">
        <text>L-leucine + 2-oxoglutarate = 4-methyl-2-oxopentanoate + L-glutamate</text>
        <dbReference type="Rhea" id="RHEA:18321"/>
        <dbReference type="ChEBI" id="CHEBI:16810"/>
        <dbReference type="ChEBI" id="CHEBI:17865"/>
        <dbReference type="ChEBI" id="CHEBI:29985"/>
        <dbReference type="ChEBI" id="CHEBI:57427"/>
        <dbReference type="EC" id="2.6.1.42"/>
    </reaction>
</comment>
<dbReference type="InterPro" id="IPR043131">
    <property type="entry name" value="BCAT-like_N"/>
</dbReference>
<accession>A0ABV3ZF50</accession>
<comment type="pathway">
    <text evidence="4">Amino-acid biosynthesis; L-leucine biosynthesis; L-leucine from 3-methyl-2-oxobutanoate: step 4/4.</text>
</comment>
<comment type="cofactor">
    <cofactor evidence="1 12">
        <name>pyridoxal 5'-phosphate</name>
        <dbReference type="ChEBI" id="CHEBI:597326"/>
    </cofactor>
</comment>
<dbReference type="SUPFAM" id="SSF56752">
    <property type="entry name" value="D-aminoacid aminotransferase-like PLP-dependent enzymes"/>
    <property type="match status" value="1"/>
</dbReference>
<dbReference type="EC" id="2.6.1.42" evidence="6"/>
<dbReference type="InterPro" id="IPR050571">
    <property type="entry name" value="Class-IV_PLP-Dep_Aminotrnsfr"/>
</dbReference>
<evidence type="ECO:0000256" key="11">
    <source>
        <dbReference type="RuleBase" id="RU004106"/>
    </source>
</evidence>
<evidence type="ECO:0000256" key="10">
    <source>
        <dbReference type="ARBA" id="ARBA00049229"/>
    </source>
</evidence>
<dbReference type="InterPro" id="IPR043132">
    <property type="entry name" value="BCAT-like_C"/>
</dbReference>
<keyword evidence="13" id="KW-0032">Aminotransferase</keyword>
<dbReference type="Gene3D" id="3.30.470.10">
    <property type="match status" value="1"/>
</dbReference>
<comment type="catalytic activity">
    <reaction evidence="9">
        <text>L-isoleucine + 2-oxoglutarate = (S)-3-methyl-2-oxopentanoate + L-glutamate</text>
        <dbReference type="Rhea" id="RHEA:24801"/>
        <dbReference type="ChEBI" id="CHEBI:16810"/>
        <dbReference type="ChEBI" id="CHEBI:29985"/>
        <dbReference type="ChEBI" id="CHEBI:35146"/>
        <dbReference type="ChEBI" id="CHEBI:58045"/>
        <dbReference type="EC" id="2.6.1.42"/>
    </reaction>
</comment>
<evidence type="ECO:0000256" key="2">
    <source>
        <dbReference type="ARBA" id="ARBA00004824"/>
    </source>
</evidence>
<dbReference type="GO" id="GO:0008483">
    <property type="term" value="F:transaminase activity"/>
    <property type="evidence" value="ECO:0007669"/>
    <property type="project" value="UniProtKB-KW"/>
</dbReference>
<proteinExistence type="inferred from homology"/>
<sequence>MLLNAFVNYNGMVYRSVKLLISPESRSFRYGDGFFETMKMINGKIPLADLHFERLFSSLELLKFEKPDYFTPEYLLEQIDEIAKKNQHTKLAKVRLMVFRGDGGLFDPENLTPNFLVETSELDPESNKLNKKGLVVDVYKDARKSCDNFSVVKSNNYLPQVMGALWARENKLNDAVLINNSNRIAESTIANIFIVDDGIIKTPALTEGCVGGVMRKHLLQVIREEGIPVQETKIKVDDLMNASEVFLTNAVSNIRWVKKVGESNYESQLASVLYKKAVAPLVK</sequence>